<dbReference type="Pfam" id="PF23562">
    <property type="entry name" value="AMP-binding_C_3"/>
    <property type="match status" value="1"/>
</dbReference>
<gene>
    <name evidence="4" type="ORF">FBZ95_1011100</name>
</gene>
<accession>A0A560KN26</accession>
<organism evidence="4 5">
    <name type="scientific">Bradyrhizobium sacchari</name>
    <dbReference type="NCBI Taxonomy" id="1399419"/>
    <lineage>
        <taxon>Bacteria</taxon>
        <taxon>Pseudomonadati</taxon>
        <taxon>Pseudomonadota</taxon>
        <taxon>Alphaproteobacteria</taxon>
        <taxon>Hyphomicrobiales</taxon>
        <taxon>Nitrobacteraceae</taxon>
        <taxon>Bradyrhizobium</taxon>
    </lineage>
</organism>
<evidence type="ECO:0000259" key="3">
    <source>
        <dbReference type="Pfam" id="PF00501"/>
    </source>
</evidence>
<dbReference type="PANTHER" id="PTHR43272">
    <property type="entry name" value="LONG-CHAIN-FATTY-ACID--COA LIGASE"/>
    <property type="match status" value="1"/>
</dbReference>
<dbReference type="PROSITE" id="PS00455">
    <property type="entry name" value="AMP_BINDING"/>
    <property type="match status" value="1"/>
</dbReference>
<feature type="domain" description="AMP-dependent synthetase/ligase" evidence="3">
    <location>
        <begin position="26"/>
        <end position="443"/>
    </location>
</feature>
<protein>
    <submittedName>
        <fullName evidence="4">Long-chain acyl-CoA synthetase</fullName>
    </submittedName>
</protein>
<dbReference type="InterPro" id="IPR020845">
    <property type="entry name" value="AMP-binding_CS"/>
</dbReference>
<keyword evidence="2" id="KW-0067">ATP-binding</keyword>
<evidence type="ECO:0000313" key="5">
    <source>
        <dbReference type="Proteomes" id="UP000315914"/>
    </source>
</evidence>
<proteinExistence type="predicted"/>
<dbReference type="Proteomes" id="UP000315914">
    <property type="component" value="Unassembled WGS sequence"/>
</dbReference>
<keyword evidence="1" id="KW-0547">Nucleotide-binding</keyword>
<dbReference type="GO" id="GO:0004467">
    <property type="term" value="F:long-chain fatty acid-CoA ligase activity"/>
    <property type="evidence" value="ECO:0007669"/>
    <property type="project" value="TreeGrafter"/>
</dbReference>
<keyword evidence="5" id="KW-1185">Reference proteome</keyword>
<dbReference type="EMBL" id="VITW01000001">
    <property type="protein sequence ID" value="TWB84655.1"/>
    <property type="molecule type" value="Genomic_DNA"/>
</dbReference>
<dbReference type="GO" id="GO:0005524">
    <property type="term" value="F:ATP binding"/>
    <property type="evidence" value="ECO:0007669"/>
    <property type="project" value="UniProtKB-KW"/>
</dbReference>
<name>A0A560KN26_9BRAD</name>
<dbReference type="Pfam" id="PF00501">
    <property type="entry name" value="AMP-binding"/>
    <property type="match status" value="1"/>
</dbReference>
<reference evidence="4 5" key="1">
    <citation type="submission" date="2019-06" db="EMBL/GenBank/DDBJ databases">
        <title>Genomic Encyclopedia of Type Strains, Phase IV (KMG-V): Genome sequencing to study the core and pangenomes of soil and plant-associated prokaryotes.</title>
        <authorList>
            <person name="Whitman W."/>
        </authorList>
    </citation>
    <scope>NUCLEOTIDE SEQUENCE [LARGE SCALE GENOMIC DNA]</scope>
    <source>
        <strain evidence="4 5">BR 10556</strain>
    </source>
</reference>
<evidence type="ECO:0000256" key="1">
    <source>
        <dbReference type="ARBA" id="ARBA00022741"/>
    </source>
</evidence>
<dbReference type="PANTHER" id="PTHR43272:SF33">
    <property type="entry name" value="AMP-BINDING DOMAIN-CONTAINING PROTEIN-RELATED"/>
    <property type="match status" value="1"/>
</dbReference>
<comment type="caution">
    <text evidence="4">The sequence shown here is derived from an EMBL/GenBank/DDBJ whole genome shotgun (WGS) entry which is preliminary data.</text>
</comment>
<dbReference type="AlphaFoldDB" id="A0A560KN26"/>
<sequence>MHGPGEIRAAASASDAAPLTLVAALSRNAREAPHRIAYRERALGIWQEWRWPDALDDVLALAAGFESFGLGPDQALIVVGDNRVRIYFSMLAAMALRAFPTPLFPDTPVEEMQTYTRLGAPRLALAEDQEQVDKLIELRARSGRPQTIIYDDPRGLAAYRAEGLVSLDDVIARGRKRLTDIPGLREELIGRAGPDDIAALLYSSGTTGAPKGIPLRHHNVIGGVANALAGGYFRRYEQLFAYLPTAWVGDFVFTVAGGVLLQATVNIPERQETALHDMREVAPTFYLAAPRAWDNMLTRVQVGMADSTPMKRRLFDFFMPRAIDLERRKLAGGRASVSDRITNALGEMLIYAPIKDFLGLSRAQRAFTGGEAMGEDTFLFFRALGIKLKQFYGQTETCALSAAQTEGHVRLHAVGAAMPGVDIRIDDNGEILIRSASVISGYFEDPVATDKAFTAGWLHTGDAGYLEDDNSLVVLGRVSEVVHTAAGERFIPNFIENRLKFSPFVRNVAVIGAGRDELTAIVCIDYDAVGHWAERRAVSYSSYADLSQMPEVQALVAGVLAHVNETQPVGLRVNRFVNLHKDFDADDGEITRTRKLKRNVIESTYAPVIEALYGTAPEITFDAPILYEDGRRGSVRRTLRICEVKR</sequence>
<dbReference type="InterPro" id="IPR000873">
    <property type="entry name" value="AMP-dep_synth/lig_dom"/>
</dbReference>
<evidence type="ECO:0000256" key="2">
    <source>
        <dbReference type="ARBA" id="ARBA00022840"/>
    </source>
</evidence>
<dbReference type="Gene3D" id="3.40.50.12780">
    <property type="entry name" value="N-terminal domain of ligase-like"/>
    <property type="match status" value="1"/>
</dbReference>
<dbReference type="SUPFAM" id="SSF56801">
    <property type="entry name" value="Acetyl-CoA synthetase-like"/>
    <property type="match status" value="1"/>
</dbReference>
<dbReference type="RefSeq" id="WP_145679978.1">
    <property type="nucleotide sequence ID" value="NZ_VITU01000001.1"/>
</dbReference>
<dbReference type="InterPro" id="IPR042099">
    <property type="entry name" value="ANL_N_sf"/>
</dbReference>
<dbReference type="GO" id="GO:0016020">
    <property type="term" value="C:membrane"/>
    <property type="evidence" value="ECO:0007669"/>
    <property type="project" value="TreeGrafter"/>
</dbReference>
<evidence type="ECO:0000313" key="4">
    <source>
        <dbReference type="EMBL" id="TWB84655.1"/>
    </source>
</evidence>